<evidence type="ECO:0000259" key="9">
    <source>
        <dbReference type="Pfam" id="PF00535"/>
    </source>
</evidence>
<keyword evidence="6 8" id="KW-0472">Membrane</keyword>
<reference evidence="11 12" key="1">
    <citation type="submission" date="2018-06" db="EMBL/GenBank/DDBJ databases">
        <title>Complete Genome Sequence of the Microcystin-Degrading Bacterium Sphingosinicella microcystinivorans Strain B-9.</title>
        <authorList>
            <person name="Jin H."/>
            <person name="Nishizawa T."/>
            <person name="Guo Y."/>
            <person name="Nishizawa A."/>
            <person name="Park H."/>
            <person name="Kato H."/>
            <person name="Tsuji K."/>
            <person name="Harada K."/>
        </authorList>
    </citation>
    <scope>NUCLEOTIDE SEQUENCE [LARGE SCALE GENOMIC DNA]</scope>
    <source>
        <strain evidence="11 12">B9</strain>
    </source>
</reference>
<dbReference type="RefSeq" id="WP_126494719.1">
    <property type="nucleotide sequence ID" value="NZ_AP018711.1"/>
</dbReference>
<dbReference type="Gene3D" id="3.90.550.10">
    <property type="entry name" value="Spore Coat Polysaccharide Biosynthesis Protein SpsA, Chain A"/>
    <property type="match status" value="1"/>
</dbReference>
<dbReference type="CDD" id="cd06421">
    <property type="entry name" value="CESA_CelA_like"/>
    <property type="match status" value="1"/>
</dbReference>
<dbReference type="GO" id="GO:0016758">
    <property type="term" value="F:hexosyltransferase activity"/>
    <property type="evidence" value="ECO:0007669"/>
    <property type="project" value="TreeGrafter"/>
</dbReference>
<dbReference type="AlphaFoldDB" id="A0AAD1D5V8"/>
<evidence type="ECO:0000259" key="10">
    <source>
        <dbReference type="Pfam" id="PF07238"/>
    </source>
</evidence>
<name>A0AAD1D5V8_SPHMI</name>
<keyword evidence="5 8" id="KW-1133">Transmembrane helix</keyword>
<comment type="subcellular location">
    <subcellularLocation>
        <location evidence="1">Membrane</location>
        <topology evidence="1">Multi-pass membrane protein</topology>
    </subcellularLocation>
</comment>
<keyword evidence="3" id="KW-0808">Transferase</keyword>
<dbReference type="GO" id="GO:0005886">
    <property type="term" value="C:plasma membrane"/>
    <property type="evidence" value="ECO:0007669"/>
    <property type="project" value="TreeGrafter"/>
</dbReference>
<feature type="transmembrane region" description="Helical" evidence="8">
    <location>
        <begin position="475"/>
        <end position="494"/>
    </location>
</feature>
<dbReference type="PANTHER" id="PTHR43867">
    <property type="entry name" value="CELLULOSE SYNTHASE CATALYTIC SUBUNIT A [UDP-FORMING]"/>
    <property type="match status" value="1"/>
</dbReference>
<feature type="domain" description="Glycosyltransferase 2-like" evidence="9">
    <location>
        <begin position="119"/>
        <end position="286"/>
    </location>
</feature>
<dbReference type="InterPro" id="IPR009875">
    <property type="entry name" value="PilZ_domain"/>
</dbReference>
<evidence type="ECO:0000256" key="7">
    <source>
        <dbReference type="SAM" id="MobiDB-lite"/>
    </source>
</evidence>
<evidence type="ECO:0000256" key="3">
    <source>
        <dbReference type="ARBA" id="ARBA00022679"/>
    </source>
</evidence>
<feature type="transmembrane region" description="Helical" evidence="8">
    <location>
        <begin position="62"/>
        <end position="86"/>
    </location>
</feature>
<feature type="region of interest" description="Disordered" evidence="7">
    <location>
        <begin position="700"/>
        <end position="730"/>
    </location>
</feature>
<feature type="transmembrane region" description="Helical" evidence="8">
    <location>
        <begin position="31"/>
        <end position="50"/>
    </location>
</feature>
<dbReference type="InterPro" id="IPR029044">
    <property type="entry name" value="Nucleotide-diphossugar_trans"/>
</dbReference>
<feature type="transmembrane region" description="Helical" evidence="8">
    <location>
        <begin position="402"/>
        <end position="421"/>
    </location>
</feature>
<feature type="transmembrane region" description="Helical" evidence="8">
    <location>
        <begin position="367"/>
        <end position="390"/>
    </location>
</feature>
<evidence type="ECO:0000256" key="6">
    <source>
        <dbReference type="ARBA" id="ARBA00023136"/>
    </source>
</evidence>
<proteinExistence type="predicted"/>
<dbReference type="Pfam" id="PF00535">
    <property type="entry name" value="Glycos_transf_2"/>
    <property type="match status" value="1"/>
</dbReference>
<accession>A0AAD1D5V8</accession>
<dbReference type="Gene3D" id="2.40.10.220">
    <property type="entry name" value="predicted glycosyltransferase like domains"/>
    <property type="match status" value="1"/>
</dbReference>
<keyword evidence="2" id="KW-0328">Glycosyltransferase</keyword>
<dbReference type="Proteomes" id="UP000275727">
    <property type="component" value="Chromosome"/>
</dbReference>
<dbReference type="Pfam" id="PF07238">
    <property type="entry name" value="PilZ"/>
    <property type="match status" value="1"/>
</dbReference>
<dbReference type="EMBL" id="AP018711">
    <property type="protein sequence ID" value="BBE34506.1"/>
    <property type="molecule type" value="Genomic_DNA"/>
</dbReference>
<keyword evidence="4 8" id="KW-0812">Transmembrane</keyword>
<evidence type="ECO:0000256" key="4">
    <source>
        <dbReference type="ARBA" id="ARBA00022692"/>
    </source>
</evidence>
<evidence type="ECO:0000256" key="1">
    <source>
        <dbReference type="ARBA" id="ARBA00004141"/>
    </source>
</evidence>
<dbReference type="GO" id="GO:0035438">
    <property type="term" value="F:cyclic-di-GMP binding"/>
    <property type="evidence" value="ECO:0007669"/>
    <property type="project" value="InterPro"/>
</dbReference>
<feature type="domain" description="PilZ" evidence="10">
    <location>
        <begin position="535"/>
        <end position="622"/>
    </location>
</feature>
<sequence>MNTLPLIETLAPLALVLGALILFGGVRYSRAGLIATVGATILYYLHWRITQTIPWSGGPGDLWWPLTCLTVELAALFDAAILLAILSRPTDRSAEADTGEAMLRARWAESAAKLPPVDVFIATYNEPRDVLEKTILGCLALNWPDARVWVLDDGRRQWVHDLCVAKGAGYINRPDNKGAKAGNINHALTLTTAPYVAVFDADFVPRRDFLLRTMGFFEDEKVGIVQIPHSFYNHDPMQTNLGLQQAMPDDQRFFFEAIMPGRDGWDASFCCGSNSVTRRKLFEDIGGGLPEGSITEDMLLTLASLRQGYVTRYLNEPLAYGLAAESTAAFFVQRQRWAQGAIQILYLKEGPLGPGLKLRHRLMFLPSAWITQGLQSAFAILMPIMFMLFNLSPMIHVDLPSLTSYLLPLILALLVGITLLAPGRYYPLAAQVLAVFQMFRILPVVLQTLVKPHGHVFKVTPKGSAAGGGNWETRVLFSCLFLIAASVAGMVANMGADYRIVVQDELLPMVSFWLLLNMLVMILVAMMCLEKPRIRGEERFEIQQPLSLLSDTGHMITSGKGDISLSGLGMEVSEPADLVIGERVQVILPEVGIVRGFVRRTGRRIGVAFDFHSEEVRDRLIVSLFTNRIQVNAQRPSALAVAGAVIRRLWAADLTVHAQPAPAPEPEAPEIKLAAATRLVPPSAARKLAAASLETGVALATSAVEDEPHDGVGTPHTAPLPEPRRAGAAG</sequence>
<evidence type="ECO:0000256" key="5">
    <source>
        <dbReference type="ARBA" id="ARBA00022989"/>
    </source>
</evidence>
<dbReference type="InterPro" id="IPR050321">
    <property type="entry name" value="Glycosyltr_2/OpgH_subfam"/>
</dbReference>
<evidence type="ECO:0000256" key="8">
    <source>
        <dbReference type="SAM" id="Phobius"/>
    </source>
</evidence>
<evidence type="ECO:0000313" key="12">
    <source>
        <dbReference type="Proteomes" id="UP000275727"/>
    </source>
</evidence>
<dbReference type="KEGG" id="smic:SmB9_21640"/>
<evidence type="ECO:0000256" key="2">
    <source>
        <dbReference type="ARBA" id="ARBA00022676"/>
    </source>
</evidence>
<dbReference type="PANTHER" id="PTHR43867:SF2">
    <property type="entry name" value="CELLULOSE SYNTHASE CATALYTIC SUBUNIT A [UDP-FORMING]"/>
    <property type="match status" value="1"/>
</dbReference>
<organism evidence="11 12">
    <name type="scientific">Sphingosinicella microcystinivorans</name>
    <dbReference type="NCBI Taxonomy" id="335406"/>
    <lineage>
        <taxon>Bacteria</taxon>
        <taxon>Pseudomonadati</taxon>
        <taxon>Pseudomonadota</taxon>
        <taxon>Alphaproteobacteria</taxon>
        <taxon>Sphingomonadales</taxon>
        <taxon>Sphingosinicellaceae</taxon>
        <taxon>Sphingosinicella</taxon>
    </lineage>
</organism>
<dbReference type="SUPFAM" id="SSF53448">
    <property type="entry name" value="Nucleotide-diphospho-sugar transferases"/>
    <property type="match status" value="1"/>
</dbReference>
<evidence type="ECO:0000313" key="11">
    <source>
        <dbReference type="EMBL" id="BBE34506.1"/>
    </source>
</evidence>
<gene>
    <name evidence="11" type="ORF">SmB9_21640</name>
</gene>
<feature type="transmembrane region" description="Helical" evidence="8">
    <location>
        <begin position="506"/>
        <end position="527"/>
    </location>
</feature>
<protein>
    <submittedName>
        <fullName evidence="11">Cellulose synthase catalytic subunit protein</fullName>
    </submittedName>
</protein>
<feature type="transmembrane region" description="Helical" evidence="8">
    <location>
        <begin position="6"/>
        <end position="24"/>
    </location>
</feature>
<dbReference type="InterPro" id="IPR001173">
    <property type="entry name" value="Glyco_trans_2-like"/>
</dbReference>